<evidence type="ECO:0000313" key="3">
    <source>
        <dbReference type="Proteomes" id="UP001500192"/>
    </source>
</evidence>
<dbReference type="Proteomes" id="UP001500192">
    <property type="component" value="Unassembled WGS sequence"/>
</dbReference>
<organism evidence="2 3">
    <name type="scientific">Amycolatopsis dongchuanensis</name>
    <dbReference type="NCBI Taxonomy" id="1070866"/>
    <lineage>
        <taxon>Bacteria</taxon>
        <taxon>Bacillati</taxon>
        <taxon>Actinomycetota</taxon>
        <taxon>Actinomycetes</taxon>
        <taxon>Pseudonocardiales</taxon>
        <taxon>Pseudonocardiaceae</taxon>
        <taxon>Amycolatopsis</taxon>
    </lineage>
</organism>
<protein>
    <submittedName>
        <fullName evidence="2">Uncharacterized protein</fullName>
    </submittedName>
</protein>
<gene>
    <name evidence="2" type="ORF">GCM10023214_63140</name>
</gene>
<dbReference type="RefSeq" id="WP_346055888.1">
    <property type="nucleotide sequence ID" value="NZ_BAABIB010000125.1"/>
</dbReference>
<sequence length="117" mass="12750">MLVLRTSRGTVVRGPSASNILAVLESLPRGGHLILDREADEYMQVWLRPEGTYQLEYRAGTPGEHFQTLTVSRAKVGEALVDWSTGGSTWHGNFAWKRFPQRSGGSGSPSIRGPSPG</sequence>
<feature type="compositionally biased region" description="Low complexity" evidence="1">
    <location>
        <begin position="108"/>
        <end position="117"/>
    </location>
</feature>
<feature type="region of interest" description="Disordered" evidence="1">
    <location>
        <begin position="98"/>
        <end position="117"/>
    </location>
</feature>
<name>A0ABP8VG48_9PSEU</name>
<dbReference type="EMBL" id="BAABIB010000125">
    <property type="protein sequence ID" value="GAA4662169.1"/>
    <property type="molecule type" value="Genomic_DNA"/>
</dbReference>
<evidence type="ECO:0000313" key="2">
    <source>
        <dbReference type="EMBL" id="GAA4662169.1"/>
    </source>
</evidence>
<evidence type="ECO:0000256" key="1">
    <source>
        <dbReference type="SAM" id="MobiDB-lite"/>
    </source>
</evidence>
<reference evidence="3" key="1">
    <citation type="journal article" date="2019" name="Int. J. Syst. Evol. Microbiol.">
        <title>The Global Catalogue of Microorganisms (GCM) 10K type strain sequencing project: providing services to taxonomists for standard genome sequencing and annotation.</title>
        <authorList>
            <consortium name="The Broad Institute Genomics Platform"/>
            <consortium name="The Broad Institute Genome Sequencing Center for Infectious Disease"/>
            <person name="Wu L."/>
            <person name="Ma J."/>
        </authorList>
    </citation>
    <scope>NUCLEOTIDE SEQUENCE [LARGE SCALE GENOMIC DNA]</scope>
    <source>
        <strain evidence="3">JCM 18054</strain>
    </source>
</reference>
<proteinExistence type="predicted"/>
<accession>A0ABP8VG48</accession>
<comment type="caution">
    <text evidence="2">The sequence shown here is derived from an EMBL/GenBank/DDBJ whole genome shotgun (WGS) entry which is preliminary data.</text>
</comment>
<keyword evidence="3" id="KW-1185">Reference proteome</keyword>